<sequence>MAVDDSTPAAKSRRLERSVVSSISNLPEHLQQEIFSRVGDVKSLFMFAVTSRGWLRRFTDRAFLRELFPSHGRHGARLLGVFLQDAPFNRPDTSLMPAQMAPPPPAQQQQRASSCAPTFLPAPGSPLGARRLVDDAAFDNADLLAAHRGIVLVRLAPRTPDEEACHLFGVCNPVTGYRHVLPPLEWSLAGSRLNGYAIVTAADMPQHHPPATARFKFSQLLVITQQIDLHYLVGVVDVYVHSYSAATGSWSEPTGCLDSNAFSLMGDGSAVIHRGAAHWLCVDDGGLRYRPSVYRRGYHTYTLSVDVATARVSLTRIPVRVGGKQLLYVTGDGELAVASVYFIYVILWTQAAGGGGGGDTTPAWTRTLFTIPVAPVPFPHVDGYLKHRLERWCNFSHGSLLALFRARGVLILDLNTKAMEEVSIPDLHNKATIFMAEYGANRNQTWLPYEMDVVEFFMLHLGGGTVSEIGSP</sequence>
<dbReference type="Gramene" id="Zm00001eb298720_T001">
    <property type="protein sequence ID" value="Zm00001eb298720_P001"/>
    <property type="gene ID" value="Zm00001eb298720"/>
</dbReference>
<organism evidence="2 3">
    <name type="scientific">Zea mays</name>
    <name type="common">Maize</name>
    <dbReference type="NCBI Taxonomy" id="4577"/>
    <lineage>
        <taxon>Eukaryota</taxon>
        <taxon>Viridiplantae</taxon>
        <taxon>Streptophyta</taxon>
        <taxon>Embryophyta</taxon>
        <taxon>Tracheophyta</taxon>
        <taxon>Spermatophyta</taxon>
        <taxon>Magnoliopsida</taxon>
        <taxon>Liliopsida</taxon>
        <taxon>Poales</taxon>
        <taxon>Poaceae</taxon>
        <taxon>PACMAD clade</taxon>
        <taxon>Panicoideae</taxon>
        <taxon>Andropogonodae</taxon>
        <taxon>Andropogoneae</taxon>
        <taxon>Tripsacinae</taxon>
        <taxon>Zea</taxon>
    </lineage>
</organism>
<dbReference type="SUPFAM" id="SSF81383">
    <property type="entry name" value="F-box domain"/>
    <property type="match status" value="1"/>
</dbReference>
<dbReference type="OrthoDB" id="582186at2759"/>
<evidence type="ECO:0000313" key="2">
    <source>
        <dbReference type="EnsemblPlants" id="Zm00001eb298720_P001"/>
    </source>
</evidence>
<dbReference type="EMBL" id="CM007650">
    <property type="protein sequence ID" value="ONM51113.1"/>
    <property type="molecule type" value="Genomic_DNA"/>
</dbReference>
<dbReference type="eggNOG" id="KOG1744">
    <property type="taxonomic scope" value="Eukaryota"/>
</dbReference>
<reference evidence="1 3" key="1">
    <citation type="submission" date="2015-12" db="EMBL/GenBank/DDBJ databases">
        <title>Update maize B73 reference genome by single molecule sequencing technologies.</title>
        <authorList>
            <consortium name="Maize Genome Sequencing Project"/>
            <person name="Ware D."/>
        </authorList>
    </citation>
    <scope>NUCLEOTIDE SEQUENCE [LARGE SCALE GENOMIC DNA]</scope>
    <source>
        <strain evidence="3">cv. B73</strain>
        <tissue evidence="1">Seedling</tissue>
    </source>
</reference>
<dbReference type="PANTHER" id="PTHR35828">
    <property type="entry name" value="OS08G0203800 PROTEIN-RELATED"/>
    <property type="match status" value="1"/>
</dbReference>
<dbReference type="RefSeq" id="NP_001359453.1">
    <property type="nucleotide sequence ID" value="NM_001372524.1"/>
</dbReference>
<reference evidence="2" key="2">
    <citation type="submission" date="2019-07" db="EMBL/GenBank/DDBJ databases">
        <authorList>
            <person name="Seetharam A."/>
            <person name="Woodhouse M."/>
            <person name="Cannon E."/>
        </authorList>
    </citation>
    <scope>NUCLEOTIDE SEQUENCE [LARGE SCALE GENOMIC DNA]</scope>
    <source>
        <strain evidence="2">cv. B73</strain>
    </source>
</reference>
<dbReference type="EnsemblPlants" id="Zm00001eb298720_T001">
    <property type="protein sequence ID" value="Zm00001eb298720_P001"/>
    <property type="gene ID" value="Zm00001eb298720"/>
</dbReference>
<dbReference type="PANTHER" id="PTHR35828:SF40">
    <property type="entry name" value="F-BOX DOMAIN-CONTAINING PROTEIN"/>
    <property type="match status" value="1"/>
</dbReference>
<name>A0A1D6HRK1_MAIZE</name>
<dbReference type="ExpressionAtlas" id="A0A1D6HRK1">
    <property type="expression patterns" value="baseline and differential"/>
</dbReference>
<keyword evidence="3" id="KW-1185">Reference proteome</keyword>
<gene>
    <name evidence="2" type="primary">LOC100277753</name>
    <name evidence="1" type="ORF">ZEAMMB73_Zm00001d018670</name>
</gene>
<dbReference type="GeneID" id="100277753"/>
<protein>
    <recommendedName>
        <fullName evidence="4">F-box domain-containing protein</fullName>
    </recommendedName>
</protein>
<accession>A0A1D6HRK1</accession>
<evidence type="ECO:0008006" key="4">
    <source>
        <dbReference type="Google" id="ProtNLM"/>
    </source>
</evidence>
<evidence type="ECO:0000313" key="3">
    <source>
        <dbReference type="Proteomes" id="UP000007305"/>
    </source>
</evidence>
<proteinExistence type="predicted"/>
<dbReference type="OMA" id="SHEVHEK"/>
<dbReference type="Proteomes" id="UP000007305">
    <property type="component" value="Chromosome 7"/>
</dbReference>
<dbReference type="FunCoup" id="A0A1D6HRK1">
    <property type="interactions" value="555"/>
</dbReference>
<dbReference type="PaxDb" id="4577-AC205122.4_FGP005"/>
<reference evidence="2" key="3">
    <citation type="submission" date="2021-05" db="UniProtKB">
        <authorList>
            <consortium name="EnsemblPlants"/>
        </authorList>
    </citation>
    <scope>IDENTIFICATION</scope>
    <source>
        <strain evidence="2">cv. B73</strain>
    </source>
</reference>
<evidence type="ECO:0000313" key="1">
    <source>
        <dbReference type="EMBL" id="ONM51113.1"/>
    </source>
</evidence>
<dbReference type="InterPro" id="IPR036047">
    <property type="entry name" value="F-box-like_dom_sf"/>
</dbReference>
<dbReference type="KEGG" id="zma:100277753"/>
<dbReference type="STRING" id="4577.A0A1D6HRK1"/>
<dbReference type="AlphaFoldDB" id="A0A1D6HRK1"/>